<dbReference type="Proteomes" id="UP000193560">
    <property type="component" value="Unassembled WGS sequence"/>
</dbReference>
<dbReference type="GO" id="GO:0005762">
    <property type="term" value="C:mitochondrial large ribosomal subunit"/>
    <property type="evidence" value="ECO:0007669"/>
    <property type="project" value="TreeGrafter"/>
</dbReference>
<reference evidence="9 10" key="1">
    <citation type="submission" date="2016-07" db="EMBL/GenBank/DDBJ databases">
        <title>Pervasive Adenine N6-methylation of Active Genes in Fungi.</title>
        <authorList>
            <consortium name="DOE Joint Genome Institute"/>
            <person name="Mondo S.J."/>
            <person name="Dannebaum R.O."/>
            <person name="Kuo R.C."/>
            <person name="Labutti K."/>
            <person name="Haridas S."/>
            <person name="Kuo A."/>
            <person name="Salamov A."/>
            <person name="Ahrendt S.R."/>
            <person name="Lipzen A."/>
            <person name="Sullivan W."/>
            <person name="Andreopoulos W.B."/>
            <person name="Clum A."/>
            <person name="Lindquist E."/>
            <person name="Daum C."/>
            <person name="Ramamoorthy G.K."/>
            <person name="Gryganskyi A."/>
            <person name="Culley D."/>
            <person name="Magnuson J.K."/>
            <person name="James T.Y."/>
            <person name="O'Malley M.A."/>
            <person name="Stajich J.E."/>
            <person name="Spatafora J.W."/>
            <person name="Visel A."/>
            <person name="Grigoriev I.V."/>
        </authorList>
    </citation>
    <scope>NUCLEOTIDE SEQUENCE [LARGE SCALE GENOMIC DNA]</scope>
    <source>
        <strain evidence="9 10">NRRL 1336</strain>
    </source>
</reference>
<dbReference type="PANTHER" id="PTHR33618">
    <property type="entry name" value="39S RIBOSOMAL PROTEIN L53, MITOCHONDRIAL"/>
    <property type="match status" value="1"/>
</dbReference>
<dbReference type="AlphaFoldDB" id="A0A1X2IRU6"/>
<evidence type="ECO:0000256" key="2">
    <source>
        <dbReference type="ARBA" id="ARBA00005557"/>
    </source>
</evidence>
<dbReference type="Pfam" id="PF10780">
    <property type="entry name" value="MRP_L53"/>
    <property type="match status" value="1"/>
</dbReference>
<dbReference type="InterPro" id="IPR019716">
    <property type="entry name" value="Ribosomal_mL53"/>
</dbReference>
<evidence type="ECO:0000256" key="5">
    <source>
        <dbReference type="ARBA" id="ARBA00023128"/>
    </source>
</evidence>
<evidence type="ECO:0000256" key="3">
    <source>
        <dbReference type="ARBA" id="ARBA00022946"/>
    </source>
</evidence>
<dbReference type="STRING" id="90262.A0A1X2IRU6"/>
<organism evidence="9 10">
    <name type="scientific">Absidia repens</name>
    <dbReference type="NCBI Taxonomy" id="90262"/>
    <lineage>
        <taxon>Eukaryota</taxon>
        <taxon>Fungi</taxon>
        <taxon>Fungi incertae sedis</taxon>
        <taxon>Mucoromycota</taxon>
        <taxon>Mucoromycotina</taxon>
        <taxon>Mucoromycetes</taxon>
        <taxon>Mucorales</taxon>
        <taxon>Cunninghamellaceae</taxon>
        <taxon>Absidia</taxon>
    </lineage>
</organism>
<evidence type="ECO:0000256" key="8">
    <source>
        <dbReference type="ARBA" id="ARBA00042721"/>
    </source>
</evidence>
<protein>
    <recommendedName>
        <fullName evidence="7">Large ribosomal subunit protein mL53</fullName>
    </recommendedName>
    <alternativeName>
        <fullName evidence="8">39S ribosomal protein L53, mitochondrial</fullName>
    </alternativeName>
</protein>
<keyword evidence="6" id="KW-0687">Ribonucleoprotein</keyword>
<keyword evidence="5" id="KW-0496">Mitochondrion</keyword>
<sequence length="100" mass="11254">MFMRHINEVKIAMSPFNTLSKSTRLLLSRVNTNEARKANPTVKIATTILSDPKAPSQVDIVYRDGNKLSVKADQMNIDTLMQTVNKHAKKLEEADQANAW</sequence>
<gene>
    <name evidence="9" type="ORF">BCR42DRAFT_407146</name>
</gene>
<keyword evidence="4" id="KW-0689">Ribosomal protein</keyword>
<evidence type="ECO:0000256" key="7">
    <source>
        <dbReference type="ARBA" id="ARBA00035180"/>
    </source>
</evidence>
<comment type="caution">
    <text evidence="9">The sequence shown here is derived from an EMBL/GenBank/DDBJ whole genome shotgun (WGS) entry which is preliminary data.</text>
</comment>
<dbReference type="Gene3D" id="3.40.30.10">
    <property type="entry name" value="Glutaredoxin"/>
    <property type="match status" value="1"/>
</dbReference>
<dbReference type="EMBL" id="MCGE01000005">
    <property type="protein sequence ID" value="ORZ21241.1"/>
    <property type="molecule type" value="Genomic_DNA"/>
</dbReference>
<evidence type="ECO:0000256" key="4">
    <source>
        <dbReference type="ARBA" id="ARBA00022980"/>
    </source>
</evidence>
<evidence type="ECO:0000256" key="1">
    <source>
        <dbReference type="ARBA" id="ARBA00004173"/>
    </source>
</evidence>
<comment type="similarity">
    <text evidence="2">Belongs to the mitochondrion-specific ribosomal protein mL53 family.</text>
</comment>
<keyword evidence="3" id="KW-0809">Transit peptide</keyword>
<keyword evidence="10" id="KW-1185">Reference proteome</keyword>
<dbReference type="OrthoDB" id="4136894at2759"/>
<name>A0A1X2IRU6_9FUNG</name>
<evidence type="ECO:0000313" key="9">
    <source>
        <dbReference type="EMBL" id="ORZ21241.1"/>
    </source>
</evidence>
<evidence type="ECO:0000256" key="6">
    <source>
        <dbReference type="ARBA" id="ARBA00023274"/>
    </source>
</evidence>
<dbReference type="PANTHER" id="PTHR33618:SF1">
    <property type="entry name" value="LARGE RIBOSOMAL SUBUNIT PROTEIN ML53"/>
    <property type="match status" value="1"/>
</dbReference>
<accession>A0A1X2IRU6</accession>
<evidence type="ECO:0000313" key="10">
    <source>
        <dbReference type="Proteomes" id="UP000193560"/>
    </source>
</evidence>
<comment type="subcellular location">
    <subcellularLocation>
        <location evidence="1">Mitochondrion</location>
    </subcellularLocation>
</comment>
<dbReference type="InterPro" id="IPR052473">
    <property type="entry name" value="mtLSU_mL53"/>
</dbReference>
<proteinExistence type="inferred from homology"/>